<dbReference type="InterPro" id="IPR027417">
    <property type="entry name" value="P-loop_NTPase"/>
</dbReference>
<keyword evidence="2" id="KW-0677">Repeat</keyword>
<evidence type="ECO:0000259" key="3">
    <source>
        <dbReference type="PROSITE" id="PS50104"/>
    </source>
</evidence>
<dbReference type="InterPro" id="IPR042197">
    <property type="entry name" value="Apaf_helical"/>
</dbReference>
<dbReference type="Pfam" id="PF13855">
    <property type="entry name" value="LRR_8"/>
    <property type="match status" value="1"/>
</dbReference>
<accession>A0A2U1M1V2</accession>
<dbReference type="Gene3D" id="3.80.10.10">
    <property type="entry name" value="Ribonuclease Inhibitor"/>
    <property type="match status" value="2"/>
</dbReference>
<dbReference type="Gene3D" id="3.40.50.300">
    <property type="entry name" value="P-loop containing nucleotide triphosphate hydrolases"/>
    <property type="match status" value="1"/>
</dbReference>
<dbReference type="Pfam" id="PF00931">
    <property type="entry name" value="NB-ARC"/>
    <property type="match status" value="1"/>
</dbReference>
<dbReference type="SMART" id="SM00255">
    <property type="entry name" value="TIR"/>
    <property type="match status" value="1"/>
</dbReference>
<dbReference type="InterPro" id="IPR001611">
    <property type="entry name" value="Leu-rich_rpt"/>
</dbReference>
<dbReference type="EMBL" id="PKPP01006836">
    <property type="protein sequence ID" value="PWA55184.1"/>
    <property type="molecule type" value="Genomic_DNA"/>
</dbReference>
<evidence type="ECO:0000256" key="1">
    <source>
        <dbReference type="ARBA" id="ARBA00022614"/>
    </source>
</evidence>
<dbReference type="PANTHER" id="PTHR11017:SF271">
    <property type="entry name" value="DISEASE RESISTANCE PROTEIN (TIR-NBS-LRR CLASS) FAMILY"/>
    <property type="match status" value="1"/>
</dbReference>
<feature type="domain" description="TIR" evidence="3">
    <location>
        <begin position="15"/>
        <end position="203"/>
    </location>
</feature>
<evidence type="ECO:0000313" key="5">
    <source>
        <dbReference type="Proteomes" id="UP000245207"/>
    </source>
</evidence>
<dbReference type="STRING" id="35608.A0A2U1M1V2"/>
<dbReference type="InterPro" id="IPR002182">
    <property type="entry name" value="NB-ARC"/>
</dbReference>
<gene>
    <name evidence="4" type="ORF">CTI12_AA429700</name>
</gene>
<dbReference type="OrthoDB" id="1357022at2759"/>
<dbReference type="Gene3D" id="3.40.50.10140">
    <property type="entry name" value="Toll/interleukin-1 receptor homology (TIR) domain"/>
    <property type="match status" value="2"/>
</dbReference>
<dbReference type="PROSITE" id="PS50104">
    <property type="entry name" value="TIR"/>
    <property type="match status" value="1"/>
</dbReference>
<dbReference type="InterPro" id="IPR000157">
    <property type="entry name" value="TIR_dom"/>
</dbReference>
<evidence type="ECO:0000256" key="2">
    <source>
        <dbReference type="ARBA" id="ARBA00022737"/>
    </source>
</evidence>
<reference evidence="4 5" key="1">
    <citation type="journal article" date="2018" name="Mol. Plant">
        <title>The genome of Artemisia annua provides insight into the evolution of Asteraceae family and artemisinin biosynthesis.</title>
        <authorList>
            <person name="Shen Q."/>
            <person name="Zhang L."/>
            <person name="Liao Z."/>
            <person name="Wang S."/>
            <person name="Yan T."/>
            <person name="Shi P."/>
            <person name="Liu M."/>
            <person name="Fu X."/>
            <person name="Pan Q."/>
            <person name="Wang Y."/>
            <person name="Lv Z."/>
            <person name="Lu X."/>
            <person name="Zhang F."/>
            <person name="Jiang W."/>
            <person name="Ma Y."/>
            <person name="Chen M."/>
            <person name="Hao X."/>
            <person name="Li L."/>
            <person name="Tang Y."/>
            <person name="Lv G."/>
            <person name="Zhou Y."/>
            <person name="Sun X."/>
            <person name="Brodelius P.E."/>
            <person name="Rose J.K.C."/>
            <person name="Tang K."/>
        </authorList>
    </citation>
    <scope>NUCLEOTIDE SEQUENCE [LARGE SCALE GENOMIC DNA]</scope>
    <source>
        <strain evidence="5">cv. Huhao1</strain>
        <tissue evidence="4">Leaf</tissue>
    </source>
</reference>
<dbReference type="Proteomes" id="UP000245207">
    <property type="component" value="Unassembled WGS sequence"/>
</dbReference>
<name>A0A2U1M1V2_ARTAN</name>
<dbReference type="GO" id="GO:0007165">
    <property type="term" value="P:signal transduction"/>
    <property type="evidence" value="ECO:0007669"/>
    <property type="project" value="InterPro"/>
</dbReference>
<dbReference type="PRINTS" id="PR00364">
    <property type="entry name" value="DISEASERSIST"/>
</dbReference>
<dbReference type="InterPro" id="IPR032675">
    <property type="entry name" value="LRR_dom_sf"/>
</dbReference>
<dbReference type="PANTHER" id="PTHR11017">
    <property type="entry name" value="LEUCINE-RICH REPEAT-CONTAINING PROTEIN"/>
    <property type="match status" value="1"/>
</dbReference>
<dbReference type="InterPro" id="IPR044974">
    <property type="entry name" value="Disease_R_plants"/>
</dbReference>
<proteinExistence type="predicted"/>
<organism evidence="4 5">
    <name type="scientific">Artemisia annua</name>
    <name type="common">Sweet wormwood</name>
    <dbReference type="NCBI Taxonomy" id="35608"/>
    <lineage>
        <taxon>Eukaryota</taxon>
        <taxon>Viridiplantae</taxon>
        <taxon>Streptophyta</taxon>
        <taxon>Embryophyta</taxon>
        <taxon>Tracheophyta</taxon>
        <taxon>Spermatophyta</taxon>
        <taxon>Magnoliopsida</taxon>
        <taxon>eudicotyledons</taxon>
        <taxon>Gunneridae</taxon>
        <taxon>Pentapetalae</taxon>
        <taxon>asterids</taxon>
        <taxon>campanulids</taxon>
        <taxon>Asterales</taxon>
        <taxon>Asteraceae</taxon>
        <taxon>Asteroideae</taxon>
        <taxon>Anthemideae</taxon>
        <taxon>Artemisiinae</taxon>
        <taxon>Artemisia</taxon>
    </lineage>
</organism>
<dbReference type="GO" id="GO:0043531">
    <property type="term" value="F:ADP binding"/>
    <property type="evidence" value="ECO:0007669"/>
    <property type="project" value="InterPro"/>
</dbReference>
<sequence length="1055" mass="120817">MASSSSIPASSSQLWNHDIFLSFRGKDTRMNFVDHLSTRLVEQGIHTYKDDETLSRGESITPTLLKAIRESRMAVIVFSENYADSSWCLDELRYIMECMDERGKIMAVIVFSENYADSSWCLDELRYIMPIFYHVDPSHVRKQEGKYGEAFIKHQLENKNKVDSWRKALVDAGNLAGWEFKQIANGHESKGIKEIVNTISERLFPLISDVDEEFIGLRSRLKHLKSQLEIGSGGVRIVGIWGIGGGGKTTLASSAYDEISNKFDGCCFVDNIRERSNKTHDGLEKLQEKVISDVLRQKKVRVGRVEEGRRLIKKRLCHRNVLIVLDDVDHLEQLEALAGSHDWFGEGSRIIITTRDSHLLNANNVNVMHDISLLNNDEAIKLFSKHAPQGNRPIEDYEHFSQKVVSYAGGLPLALKVLGRFLCDKDMNEWISAIARLKEIPETDIVEKLKISFDGLKTTEKELFLDVACFFRHQPKDKAMEILDACGFHPVIGIKVLIQKALIFIDLYGMIDMHDLVQEMGHYIVSGEYPKNPEQYSRVWKEEDVRKICAMDMELNKIKAIAYFSNSFNKIEQFEGIANMKKLRLIEWEDLPGSSLPTNFLTGELRCLILSSCRQRHLWEGYKFLPNLRFVNLSHMRDLIMTPDISGLPNLERFRLFNCKHIEHIHTSIGHSEGLVFLEIQSCSSFIIFPPITMSKRLKTLKISNCPDVFRVAFLTPQQLDNAAVGVSCCLVEPSLPHTIDHKGLTKLYINNFKLRDDDSGSVVGAELPNLQELDLSWNKFSRINFSTWKLPRLKYLNLSRCKNLVVLLDLPSSIAVLKADDCHSLETIGNISNCKWLWKVSLNGWYARPIVGEILNSMRQGNAIEDHFISLLLPRRCVIMKFVDRFVRGERFTLQLPHKNWHDDFCGLKLCIVTAMHVPVFTIIVKPEMGKDFQSEVWQVSSEAPETCPYGKTYVGYVSFNLIKKHTPWWNSAYSMISISVTGEEKSPCVPDLGYDINYGCKLVPEKIQGDELQTRKVARNFSEFWDNEKTFTIQHVSNSSIKIVWRPHRELQA</sequence>
<dbReference type="InterPro" id="IPR035897">
    <property type="entry name" value="Toll_tir_struct_dom_sf"/>
</dbReference>
<dbReference type="Pfam" id="PF23282">
    <property type="entry name" value="WHD_ROQ1"/>
    <property type="match status" value="1"/>
</dbReference>
<protein>
    <submittedName>
        <fullName evidence="4">Toll/interleukin-1 receptor (TIR) domain-containing protein</fullName>
    </submittedName>
</protein>
<dbReference type="Pfam" id="PF01582">
    <property type="entry name" value="TIR"/>
    <property type="match status" value="2"/>
</dbReference>
<comment type="caution">
    <text evidence="4">The sequence shown here is derived from an EMBL/GenBank/DDBJ whole genome shotgun (WGS) entry which is preliminary data.</text>
</comment>
<dbReference type="GO" id="GO:0006952">
    <property type="term" value="P:defense response"/>
    <property type="evidence" value="ECO:0007669"/>
    <property type="project" value="InterPro"/>
</dbReference>
<dbReference type="SUPFAM" id="SSF52540">
    <property type="entry name" value="P-loop containing nucleoside triphosphate hydrolases"/>
    <property type="match status" value="1"/>
</dbReference>
<dbReference type="AlphaFoldDB" id="A0A2U1M1V2"/>
<keyword evidence="1" id="KW-0433">Leucine-rich repeat</keyword>
<keyword evidence="5" id="KW-1185">Reference proteome</keyword>
<dbReference type="InterPro" id="IPR058192">
    <property type="entry name" value="WHD_ROQ1-like"/>
</dbReference>
<dbReference type="SUPFAM" id="SSF52200">
    <property type="entry name" value="Toll/Interleukin receptor TIR domain"/>
    <property type="match status" value="2"/>
</dbReference>
<evidence type="ECO:0000313" key="4">
    <source>
        <dbReference type="EMBL" id="PWA55184.1"/>
    </source>
</evidence>
<dbReference type="SUPFAM" id="SSF52058">
    <property type="entry name" value="L domain-like"/>
    <property type="match status" value="1"/>
</dbReference>
<keyword evidence="4" id="KW-0675">Receptor</keyword>
<dbReference type="Gene3D" id="1.10.8.430">
    <property type="entry name" value="Helical domain of apoptotic protease-activating factors"/>
    <property type="match status" value="1"/>
</dbReference>